<name>W4M931_9BACT</name>
<dbReference type="Gene3D" id="3.30.450.380">
    <property type="match status" value="1"/>
</dbReference>
<dbReference type="PANTHER" id="PTHR30486:SF15">
    <property type="entry name" value="TYPE II_IV SECRETION SYSTEM ATPASE"/>
    <property type="match status" value="1"/>
</dbReference>
<dbReference type="InterPro" id="IPR003593">
    <property type="entry name" value="AAA+_ATPase"/>
</dbReference>
<gene>
    <name evidence="3" type="ORF">ETSY2_15465</name>
</gene>
<proteinExistence type="inferred from homology"/>
<protein>
    <recommendedName>
        <fullName evidence="2">AAA+ ATPase domain-containing protein</fullName>
    </recommendedName>
</protein>
<dbReference type="GO" id="GO:0016887">
    <property type="term" value="F:ATP hydrolysis activity"/>
    <property type="evidence" value="ECO:0007669"/>
    <property type="project" value="InterPro"/>
</dbReference>
<dbReference type="InterPro" id="IPR050921">
    <property type="entry name" value="T4SS_GSP_E_ATPase"/>
</dbReference>
<comment type="caution">
    <text evidence="3">The sequence shown here is derived from an EMBL/GenBank/DDBJ whole genome shotgun (WGS) entry which is preliminary data.</text>
</comment>
<dbReference type="InterPro" id="IPR027417">
    <property type="entry name" value="P-loop_NTPase"/>
</dbReference>
<accession>W4M931</accession>
<organism evidence="3 4">
    <name type="scientific">Candidatus Entotheonella gemina</name>
    <dbReference type="NCBI Taxonomy" id="1429439"/>
    <lineage>
        <taxon>Bacteria</taxon>
        <taxon>Pseudomonadati</taxon>
        <taxon>Nitrospinota/Tectimicrobiota group</taxon>
        <taxon>Candidatus Tectimicrobiota</taxon>
        <taxon>Candidatus Entotheonellia</taxon>
        <taxon>Candidatus Entotheonellales</taxon>
        <taxon>Candidatus Entotheonellaceae</taxon>
        <taxon>Candidatus Entotheonella</taxon>
    </lineage>
</organism>
<evidence type="ECO:0000313" key="4">
    <source>
        <dbReference type="Proteomes" id="UP000019140"/>
    </source>
</evidence>
<evidence type="ECO:0000313" key="3">
    <source>
        <dbReference type="EMBL" id="ETX06708.1"/>
    </source>
</evidence>
<dbReference type="PANTHER" id="PTHR30486">
    <property type="entry name" value="TWITCHING MOTILITY PROTEIN PILT"/>
    <property type="match status" value="1"/>
</dbReference>
<dbReference type="Proteomes" id="UP000019140">
    <property type="component" value="Unassembled WGS sequence"/>
</dbReference>
<feature type="domain" description="AAA+ ATPase" evidence="2">
    <location>
        <begin position="237"/>
        <end position="395"/>
    </location>
</feature>
<dbReference type="CDD" id="cd01130">
    <property type="entry name" value="VirB11-like_ATPase"/>
    <property type="match status" value="1"/>
</dbReference>
<sequence>MRGEHPELEDHKNIGLIYSDQQLHELVSTIHTMTLDDDEFSPERIQGLKPERKRTDGQQYVQPIITRKIDELFQNPAKRVPLTYEDRESVIEAVSNEILGFGILEPLLDDNSISDILVNTYNQIYVERRGKGTLELLPAVRFRDNDHLKNTIDRIVNEVNRKVDEISPMVDARIDRRLPDGRVQRVRLNAIIEPLSIEGPMLSIRKFPQDHMTLWNLVENGSLTQEMADLLKGICQAKLNVLIAGGTGSGKTTLLNALSGAIPSHERIITIEDTAELHLQQKHVVRLETRPPSPNIDTDDRGEITQRDLVKNSLRMRPDRIIVGEVRGDEALDMLQAMNTGHEGSLTTIHANSGRDALSRLETMVAMASGNTSSRFIRQSISRAFDVVLYMSRIGDDRKVTSMQEITGMQNDVISLQEIFAFEQTGLDNGRVRGTFQAKGLLPEFLQKFEARSIPMPPYSMFNAA</sequence>
<dbReference type="AlphaFoldDB" id="W4M931"/>
<dbReference type="EMBL" id="AZHX01000625">
    <property type="protein sequence ID" value="ETX06708.1"/>
    <property type="molecule type" value="Genomic_DNA"/>
</dbReference>
<dbReference type="PATRIC" id="fig|1429439.4.peg.2627"/>
<dbReference type="Pfam" id="PF00437">
    <property type="entry name" value="T2SSE"/>
    <property type="match status" value="1"/>
</dbReference>
<evidence type="ECO:0000256" key="1">
    <source>
        <dbReference type="ARBA" id="ARBA00006611"/>
    </source>
</evidence>
<reference evidence="3 4" key="1">
    <citation type="journal article" date="2014" name="Nature">
        <title>An environmental bacterial taxon with a large and distinct metabolic repertoire.</title>
        <authorList>
            <person name="Wilson M.C."/>
            <person name="Mori T."/>
            <person name="Ruckert C."/>
            <person name="Uria A.R."/>
            <person name="Helf M.J."/>
            <person name="Takada K."/>
            <person name="Gernert C."/>
            <person name="Steffens U.A."/>
            <person name="Heycke N."/>
            <person name="Schmitt S."/>
            <person name="Rinke C."/>
            <person name="Helfrich E.J."/>
            <person name="Brachmann A.O."/>
            <person name="Gurgui C."/>
            <person name="Wakimoto T."/>
            <person name="Kracht M."/>
            <person name="Crusemann M."/>
            <person name="Hentschel U."/>
            <person name="Abe I."/>
            <person name="Matsunaga S."/>
            <person name="Kalinowski J."/>
            <person name="Takeyama H."/>
            <person name="Piel J."/>
        </authorList>
    </citation>
    <scope>NUCLEOTIDE SEQUENCE [LARGE SCALE GENOMIC DNA]</scope>
    <source>
        <strain evidence="4">TSY2</strain>
    </source>
</reference>
<evidence type="ECO:0000259" key="2">
    <source>
        <dbReference type="SMART" id="SM00382"/>
    </source>
</evidence>
<comment type="similarity">
    <text evidence="1">Belongs to the GSP E family.</text>
</comment>
<keyword evidence="4" id="KW-1185">Reference proteome</keyword>
<dbReference type="Gene3D" id="3.40.50.300">
    <property type="entry name" value="P-loop containing nucleotide triphosphate hydrolases"/>
    <property type="match status" value="1"/>
</dbReference>
<dbReference type="InterPro" id="IPR001482">
    <property type="entry name" value="T2SS/T4SS_dom"/>
</dbReference>
<dbReference type="HOGENOM" id="CLU_005379_4_1_7"/>
<dbReference type="SUPFAM" id="SSF52540">
    <property type="entry name" value="P-loop containing nucleoside triphosphate hydrolases"/>
    <property type="match status" value="1"/>
</dbReference>
<dbReference type="SMART" id="SM00382">
    <property type="entry name" value="AAA"/>
    <property type="match status" value="1"/>
</dbReference>